<dbReference type="PATRIC" id="fig|695563.3.peg.748"/>
<evidence type="ECO:0000256" key="3">
    <source>
        <dbReference type="ARBA" id="ARBA00022741"/>
    </source>
</evidence>
<dbReference type="Pfam" id="PF00293">
    <property type="entry name" value="NUDIX"/>
    <property type="match status" value="1"/>
</dbReference>
<dbReference type="PROSITE" id="PS00893">
    <property type="entry name" value="NUDIX_BOX"/>
    <property type="match status" value="1"/>
</dbReference>
<dbReference type="GO" id="GO:0000166">
    <property type="term" value="F:nucleotide binding"/>
    <property type="evidence" value="ECO:0007669"/>
    <property type="project" value="UniProtKB-KW"/>
</dbReference>
<dbReference type="SUPFAM" id="SSF55811">
    <property type="entry name" value="Nudix"/>
    <property type="match status" value="1"/>
</dbReference>
<dbReference type="InterPro" id="IPR020476">
    <property type="entry name" value="Nudix_hydrolase"/>
</dbReference>
<evidence type="ECO:0000256" key="2">
    <source>
        <dbReference type="ARBA" id="ARBA00018911"/>
    </source>
</evidence>
<dbReference type="Gene3D" id="3.90.79.10">
    <property type="entry name" value="Nucleoside Triphosphate Pyrophosphohydrolase"/>
    <property type="match status" value="1"/>
</dbReference>
<feature type="transmembrane region" description="Helical" evidence="7">
    <location>
        <begin position="15"/>
        <end position="33"/>
    </location>
</feature>
<name>A0A0R2KLA3_LACAM</name>
<dbReference type="EMBL" id="JQBQ01000023">
    <property type="protein sequence ID" value="KRN90222.1"/>
    <property type="molecule type" value="Genomic_DNA"/>
</dbReference>
<dbReference type="CDD" id="cd03428">
    <property type="entry name" value="NUDIX_Ap4A_Nudt2"/>
    <property type="match status" value="1"/>
</dbReference>
<dbReference type="InterPro" id="IPR000086">
    <property type="entry name" value="NUDIX_hydrolase_dom"/>
</dbReference>
<proteinExistence type="inferred from homology"/>
<keyword evidence="4 6" id="KW-0378">Hydrolase</keyword>
<dbReference type="GO" id="GO:0004081">
    <property type="term" value="F:bis(5'-nucleosyl)-tetraphosphatase (asymmetrical) activity"/>
    <property type="evidence" value="ECO:0007669"/>
    <property type="project" value="TreeGrafter"/>
</dbReference>
<keyword evidence="7" id="KW-0812">Transmembrane</keyword>
<dbReference type="PRINTS" id="PR00502">
    <property type="entry name" value="NUDIXFAMILY"/>
</dbReference>
<evidence type="ECO:0000256" key="5">
    <source>
        <dbReference type="ARBA" id="ARBA00032644"/>
    </source>
</evidence>
<comment type="caution">
    <text evidence="9">The sequence shown here is derived from an EMBL/GenBank/DDBJ whole genome shotgun (WGS) entry which is preliminary data.</text>
</comment>
<dbReference type="InterPro" id="IPR015797">
    <property type="entry name" value="NUDIX_hydrolase-like_dom_sf"/>
</dbReference>
<evidence type="ECO:0000313" key="10">
    <source>
        <dbReference type="Proteomes" id="UP000051529"/>
    </source>
</evidence>
<accession>A0A0R2KLA3</accession>
<dbReference type="InterPro" id="IPR003565">
    <property type="entry name" value="Tetra_PHTase"/>
</dbReference>
<dbReference type="PROSITE" id="PS51462">
    <property type="entry name" value="NUDIX"/>
    <property type="match status" value="1"/>
</dbReference>
<comment type="similarity">
    <text evidence="1 6">Belongs to the Nudix hydrolase family.</text>
</comment>
<keyword evidence="3" id="KW-0547">Nucleotide-binding</keyword>
<dbReference type="PANTHER" id="PTHR21340:SF0">
    <property type="entry name" value="BIS(5'-NUCLEOSYL)-TETRAPHOSPHATASE [ASYMMETRICAL]"/>
    <property type="match status" value="1"/>
</dbReference>
<dbReference type="Proteomes" id="UP000051529">
    <property type="component" value="Unassembled WGS sequence"/>
</dbReference>
<keyword evidence="7" id="KW-0472">Membrane</keyword>
<evidence type="ECO:0000256" key="7">
    <source>
        <dbReference type="SAM" id="Phobius"/>
    </source>
</evidence>
<evidence type="ECO:0000256" key="1">
    <source>
        <dbReference type="ARBA" id="ARBA00005582"/>
    </source>
</evidence>
<feature type="domain" description="Nudix hydrolase" evidence="8">
    <location>
        <begin position="37"/>
        <end position="168"/>
    </location>
</feature>
<evidence type="ECO:0000256" key="6">
    <source>
        <dbReference type="RuleBase" id="RU003476"/>
    </source>
</evidence>
<dbReference type="GO" id="GO:0006167">
    <property type="term" value="P:AMP biosynthetic process"/>
    <property type="evidence" value="ECO:0007669"/>
    <property type="project" value="TreeGrafter"/>
</dbReference>
<dbReference type="AlphaFoldDB" id="A0A0R2KLA3"/>
<organism evidence="9 10">
    <name type="scientific">Lactobacillus amylovorus subsp. animalium DSM 16698</name>
    <dbReference type="NCBI Taxonomy" id="695563"/>
    <lineage>
        <taxon>Bacteria</taxon>
        <taxon>Bacillati</taxon>
        <taxon>Bacillota</taxon>
        <taxon>Bacilli</taxon>
        <taxon>Lactobacillales</taxon>
        <taxon>Lactobacillaceae</taxon>
        <taxon>Lactobacillus</taxon>
        <taxon>Lactobacillus amylovorus subsp. animalium</taxon>
    </lineage>
</organism>
<dbReference type="GO" id="GO:0006754">
    <property type="term" value="P:ATP biosynthetic process"/>
    <property type="evidence" value="ECO:0007669"/>
    <property type="project" value="TreeGrafter"/>
</dbReference>
<keyword evidence="7" id="KW-1133">Transmembrane helix</keyword>
<evidence type="ECO:0000259" key="8">
    <source>
        <dbReference type="PROSITE" id="PS51462"/>
    </source>
</evidence>
<dbReference type="PANTHER" id="PTHR21340">
    <property type="entry name" value="DIADENOSINE 5,5-P1,P4-TETRAPHOSPHATE PYROPHOSPHOHYDROLASE MUTT"/>
    <property type="match status" value="1"/>
</dbReference>
<dbReference type="InterPro" id="IPR051325">
    <property type="entry name" value="Nudix_hydrolase_domain"/>
</dbReference>
<sequence length="172" mass="19990">MTKSRGFGHFFDPNFLTFINKYLIIVLIIKGWVTKMIMEHSAGAVIYRRAVSGELEYLIVQSVVNHNWGFPKGHLEGEETAQEAAKREVAEEVGLKPEFDFNFMRKKKYSLTEKKTKTVTYYLAKYVAGQKVAKQKEEILADKWVTFKEAKKYLTEHGKMDVLRAARDYIKQ</sequence>
<reference evidence="9 10" key="1">
    <citation type="journal article" date="2015" name="Genome Announc.">
        <title>Expanding the biotechnology potential of lactobacilli through comparative genomics of 213 strains and associated genera.</title>
        <authorList>
            <person name="Sun Z."/>
            <person name="Harris H.M."/>
            <person name="McCann A."/>
            <person name="Guo C."/>
            <person name="Argimon S."/>
            <person name="Zhang W."/>
            <person name="Yang X."/>
            <person name="Jeffery I.B."/>
            <person name="Cooney J.C."/>
            <person name="Kagawa T.F."/>
            <person name="Liu W."/>
            <person name="Song Y."/>
            <person name="Salvetti E."/>
            <person name="Wrobel A."/>
            <person name="Rasinkangas P."/>
            <person name="Parkhill J."/>
            <person name="Rea M.C."/>
            <person name="O'Sullivan O."/>
            <person name="Ritari J."/>
            <person name="Douillard F.P."/>
            <person name="Paul Ross R."/>
            <person name="Yang R."/>
            <person name="Briner A.E."/>
            <person name="Felis G.E."/>
            <person name="de Vos W.M."/>
            <person name="Barrangou R."/>
            <person name="Klaenhammer T.R."/>
            <person name="Caufield P.W."/>
            <person name="Cui Y."/>
            <person name="Zhang H."/>
            <person name="O'Toole P.W."/>
        </authorList>
    </citation>
    <scope>NUCLEOTIDE SEQUENCE [LARGE SCALE GENOMIC DNA]</scope>
    <source>
        <strain evidence="9 10">DSM 16698</strain>
    </source>
</reference>
<evidence type="ECO:0000313" key="9">
    <source>
        <dbReference type="EMBL" id="KRN90222.1"/>
    </source>
</evidence>
<evidence type="ECO:0000256" key="4">
    <source>
        <dbReference type="ARBA" id="ARBA00022801"/>
    </source>
</evidence>
<dbReference type="InterPro" id="IPR020084">
    <property type="entry name" value="NUDIX_hydrolase_CS"/>
</dbReference>
<gene>
    <name evidence="9" type="ORF">IV44_GL000696</name>
</gene>
<protein>
    <recommendedName>
        <fullName evidence="2">Bis(5'-nucleosyl)-tetraphosphatase [asymmetrical]</fullName>
    </recommendedName>
    <alternativeName>
        <fullName evidence="5">Diadenosine 5',5'''-P1,P4-tetraphosphate asymmetrical hydrolase</fullName>
    </alternativeName>
</protein>